<sequence length="45" mass="5187">MITCILVVSLLVCQSLFKMSASKKKTMLSERLQIFLSWKMPPRLS</sequence>
<accession>J9C451</accession>
<protein>
    <submittedName>
        <fullName evidence="1">Uncharacterized protein</fullName>
    </submittedName>
</protein>
<evidence type="ECO:0000313" key="1">
    <source>
        <dbReference type="EMBL" id="EJW94555.1"/>
    </source>
</evidence>
<gene>
    <name evidence="1" type="ORF">EVA_17339</name>
</gene>
<proteinExistence type="predicted"/>
<reference evidence="1" key="1">
    <citation type="journal article" date="2012" name="PLoS ONE">
        <title>Gene sets for utilization of primary and secondary nutrition supplies in the distal gut of endangered iberian lynx.</title>
        <authorList>
            <person name="Alcaide M."/>
            <person name="Messina E."/>
            <person name="Richter M."/>
            <person name="Bargiela R."/>
            <person name="Peplies J."/>
            <person name="Huws S.A."/>
            <person name="Newbold C.J."/>
            <person name="Golyshin P.N."/>
            <person name="Simon M.A."/>
            <person name="Lopez G."/>
            <person name="Yakimov M.M."/>
            <person name="Ferrer M."/>
        </authorList>
    </citation>
    <scope>NUCLEOTIDE SEQUENCE</scope>
</reference>
<dbReference type="AlphaFoldDB" id="J9C451"/>
<organism evidence="1">
    <name type="scientific">gut metagenome</name>
    <dbReference type="NCBI Taxonomy" id="749906"/>
    <lineage>
        <taxon>unclassified sequences</taxon>
        <taxon>metagenomes</taxon>
        <taxon>organismal metagenomes</taxon>
    </lineage>
</organism>
<name>J9C451_9ZZZZ</name>
<dbReference type="EMBL" id="AMCI01006311">
    <property type="protein sequence ID" value="EJW94555.1"/>
    <property type="molecule type" value="Genomic_DNA"/>
</dbReference>
<comment type="caution">
    <text evidence="1">The sequence shown here is derived from an EMBL/GenBank/DDBJ whole genome shotgun (WGS) entry which is preliminary data.</text>
</comment>